<dbReference type="AlphaFoldDB" id="A0A1R3GCM2"/>
<dbReference type="Proteomes" id="UP000188268">
    <property type="component" value="Unassembled WGS sequence"/>
</dbReference>
<name>A0A1R3GCM2_COCAP</name>
<sequence length="46" mass="5652">MEDKIFLYLWEYTELAYFALAVQFLYLKHDNHRNQNNVGEELFPNN</sequence>
<protein>
    <submittedName>
        <fullName evidence="2">Uncharacterized protein</fullName>
    </submittedName>
</protein>
<gene>
    <name evidence="2" type="ORF">CCACVL1_26983</name>
</gene>
<evidence type="ECO:0000313" key="3">
    <source>
        <dbReference type="Proteomes" id="UP000188268"/>
    </source>
</evidence>
<keyword evidence="1" id="KW-0812">Transmembrane</keyword>
<comment type="caution">
    <text evidence="2">The sequence shown here is derived from an EMBL/GenBank/DDBJ whole genome shotgun (WGS) entry which is preliminary data.</text>
</comment>
<keyword evidence="3" id="KW-1185">Reference proteome</keyword>
<organism evidence="2 3">
    <name type="scientific">Corchorus capsularis</name>
    <name type="common">Jute</name>
    <dbReference type="NCBI Taxonomy" id="210143"/>
    <lineage>
        <taxon>Eukaryota</taxon>
        <taxon>Viridiplantae</taxon>
        <taxon>Streptophyta</taxon>
        <taxon>Embryophyta</taxon>
        <taxon>Tracheophyta</taxon>
        <taxon>Spermatophyta</taxon>
        <taxon>Magnoliopsida</taxon>
        <taxon>eudicotyledons</taxon>
        <taxon>Gunneridae</taxon>
        <taxon>Pentapetalae</taxon>
        <taxon>rosids</taxon>
        <taxon>malvids</taxon>
        <taxon>Malvales</taxon>
        <taxon>Malvaceae</taxon>
        <taxon>Grewioideae</taxon>
        <taxon>Apeibeae</taxon>
        <taxon>Corchorus</taxon>
    </lineage>
</organism>
<proteinExistence type="predicted"/>
<dbReference type="Gramene" id="OMO55829">
    <property type="protein sequence ID" value="OMO55829"/>
    <property type="gene ID" value="CCACVL1_26983"/>
</dbReference>
<accession>A0A1R3GCM2</accession>
<evidence type="ECO:0000256" key="1">
    <source>
        <dbReference type="SAM" id="Phobius"/>
    </source>
</evidence>
<feature type="transmembrane region" description="Helical" evidence="1">
    <location>
        <begin position="6"/>
        <end position="27"/>
    </location>
</feature>
<dbReference type="EMBL" id="AWWV01014564">
    <property type="protein sequence ID" value="OMO55829.1"/>
    <property type="molecule type" value="Genomic_DNA"/>
</dbReference>
<keyword evidence="1" id="KW-0472">Membrane</keyword>
<reference evidence="2 3" key="1">
    <citation type="submission" date="2013-09" db="EMBL/GenBank/DDBJ databases">
        <title>Corchorus capsularis genome sequencing.</title>
        <authorList>
            <person name="Alam M."/>
            <person name="Haque M.S."/>
            <person name="Islam M.S."/>
            <person name="Emdad E.M."/>
            <person name="Islam M.M."/>
            <person name="Ahmed B."/>
            <person name="Halim A."/>
            <person name="Hossen Q.M.M."/>
            <person name="Hossain M.Z."/>
            <person name="Ahmed R."/>
            <person name="Khan M.M."/>
            <person name="Islam R."/>
            <person name="Rashid M.M."/>
            <person name="Khan S.A."/>
            <person name="Rahman M.S."/>
            <person name="Alam M."/>
        </authorList>
    </citation>
    <scope>NUCLEOTIDE SEQUENCE [LARGE SCALE GENOMIC DNA]</scope>
    <source>
        <strain evidence="3">cv. CVL-1</strain>
        <tissue evidence="2">Whole seedling</tissue>
    </source>
</reference>
<keyword evidence="1" id="KW-1133">Transmembrane helix</keyword>
<evidence type="ECO:0000313" key="2">
    <source>
        <dbReference type="EMBL" id="OMO55829.1"/>
    </source>
</evidence>